<dbReference type="SUPFAM" id="SSF48366">
    <property type="entry name" value="Ras GEF"/>
    <property type="match status" value="1"/>
</dbReference>
<protein>
    <submittedName>
        <fullName evidence="4">SH2 domain-containing protein 3C</fullName>
    </submittedName>
</protein>
<evidence type="ECO:0000313" key="4">
    <source>
        <dbReference type="EMBL" id="KAK0156490.1"/>
    </source>
</evidence>
<dbReference type="InterPro" id="IPR023578">
    <property type="entry name" value="Ras_GEF_dom_sf"/>
</dbReference>
<dbReference type="PROSITE" id="PS50009">
    <property type="entry name" value="RASGEF_CAT"/>
    <property type="match status" value="1"/>
</dbReference>
<dbReference type="InterPro" id="IPR036964">
    <property type="entry name" value="RASGEF_cat_dom_sf"/>
</dbReference>
<comment type="caution">
    <text evidence="4">The sequence shown here is derived from an EMBL/GenBank/DDBJ whole genome shotgun (WGS) entry which is preliminary data.</text>
</comment>
<sequence length="657" mass="73801">MALVALVKFLRWCPQHLECKGIETGDETRRRIMRTNEEARFLVRVLGTVFSVSEIPRSTQCHSFSSYCQSSADPDPWTSRGSPDPSLLWSAPDPSSYTASLRTNQDHRTTRPQQPLNHSTIYQDAINPNPIHPNAIHNDNPNSVDPINPNTLYQEHINPNTVYQDPINPNTIYQDPINSNTVHQGPINPNTIYQDPINPNTVYQDPINSNTVYQDPINHNPVYQDPINPDTVYQDPIHPNTVYQDPISHNNVYQDPINHNTVYQEPIDHENSNPIYHNPICQDHISRDSVAFLYPDVEGNSYTAVRRSALWPSRYRSRLMPGENQPLDVGLLRRVKEVLVDLEPRTAAQHITRADCMVAGIVEVRVEDQRRMGVGSGVELLTLAHGHQLRLDLLERYQTMSVALAVFILGCTGSPEERATLLHKAIQMAAQLKSSMGNMFGFSAVMKALELPQVARLEQTWTVLRQRYTEGAVLYQHTLRPFLKALDHGKESTQLTGTSFPHVTPLLLLLERRTAVGEGAWLAKGEGSWEGEESWEVMEAGVDAVMSHLAAARTITQLGGIYCANAEAKLKVVTSSATVVTEVYMATSSITVVTSRCCVFAGLREQVEVSEVFQTDFQTRLLWGSRGADQDPVQRYAKYYQVLTTLSHHLEPPALKH</sequence>
<evidence type="ECO:0000256" key="1">
    <source>
        <dbReference type="PROSITE-ProRule" id="PRU00168"/>
    </source>
</evidence>
<dbReference type="SMART" id="SM00147">
    <property type="entry name" value="RasGEF"/>
    <property type="match status" value="1"/>
</dbReference>
<dbReference type="GO" id="GO:0005085">
    <property type="term" value="F:guanyl-nucleotide exchange factor activity"/>
    <property type="evidence" value="ECO:0007669"/>
    <property type="project" value="UniProtKB-KW"/>
</dbReference>
<dbReference type="PANTHER" id="PTHR14247">
    <property type="entry name" value="BREAST CANCER ANTI-ESTROGEN RESISTANCE PROTEIN 3 HOMOLOG-LIKE PROTEIN"/>
    <property type="match status" value="1"/>
</dbReference>
<keyword evidence="5" id="KW-1185">Reference proteome</keyword>
<dbReference type="Pfam" id="PF00617">
    <property type="entry name" value="RasGEF"/>
    <property type="match status" value="1"/>
</dbReference>
<evidence type="ECO:0000256" key="2">
    <source>
        <dbReference type="SAM" id="MobiDB-lite"/>
    </source>
</evidence>
<proteinExistence type="predicted"/>
<gene>
    <name evidence="4" type="primary">SH2D3C</name>
    <name evidence="4" type="ORF">N1851_000206</name>
</gene>
<organism evidence="4 5">
    <name type="scientific">Merluccius polli</name>
    <name type="common">Benguela hake</name>
    <name type="synonym">Merluccius cadenati</name>
    <dbReference type="NCBI Taxonomy" id="89951"/>
    <lineage>
        <taxon>Eukaryota</taxon>
        <taxon>Metazoa</taxon>
        <taxon>Chordata</taxon>
        <taxon>Craniata</taxon>
        <taxon>Vertebrata</taxon>
        <taxon>Euteleostomi</taxon>
        <taxon>Actinopterygii</taxon>
        <taxon>Neopterygii</taxon>
        <taxon>Teleostei</taxon>
        <taxon>Neoteleostei</taxon>
        <taxon>Acanthomorphata</taxon>
        <taxon>Zeiogadaria</taxon>
        <taxon>Gadariae</taxon>
        <taxon>Gadiformes</taxon>
        <taxon>Gadoidei</taxon>
        <taxon>Merlucciidae</taxon>
        <taxon>Merluccius</taxon>
    </lineage>
</organism>
<dbReference type="GO" id="GO:0007264">
    <property type="term" value="P:small GTPase-mediated signal transduction"/>
    <property type="evidence" value="ECO:0007669"/>
    <property type="project" value="InterPro"/>
</dbReference>
<dbReference type="Proteomes" id="UP001174136">
    <property type="component" value="Unassembled WGS sequence"/>
</dbReference>
<evidence type="ECO:0000259" key="3">
    <source>
        <dbReference type="PROSITE" id="PS50009"/>
    </source>
</evidence>
<dbReference type="EMBL" id="JAOPHQ010000005">
    <property type="protein sequence ID" value="KAK0156490.1"/>
    <property type="molecule type" value="Genomic_DNA"/>
</dbReference>
<dbReference type="Gene3D" id="1.10.840.10">
    <property type="entry name" value="Ras guanine-nucleotide exchange factors catalytic domain"/>
    <property type="match status" value="2"/>
</dbReference>
<feature type="region of interest" description="Disordered" evidence="2">
    <location>
        <begin position="72"/>
        <end position="115"/>
    </location>
</feature>
<feature type="domain" description="Ras-GEF" evidence="3">
    <location>
        <begin position="343"/>
        <end position="582"/>
    </location>
</feature>
<reference evidence="4" key="1">
    <citation type="journal article" date="2023" name="Front. Mar. Sci.">
        <title>A new Merluccius polli reference genome to investigate the effects of global change in West African waters.</title>
        <authorList>
            <person name="Mateo J.L."/>
            <person name="Blanco-Fernandez C."/>
            <person name="Garcia-Vazquez E."/>
            <person name="Machado-Schiaffino G."/>
        </authorList>
    </citation>
    <scope>NUCLEOTIDE SEQUENCE</scope>
    <source>
        <strain evidence="4">C29</strain>
        <tissue evidence="4">Fin</tissue>
    </source>
</reference>
<dbReference type="InterPro" id="IPR051853">
    <property type="entry name" value="SH2-Ras-GEF_adapter"/>
</dbReference>
<evidence type="ECO:0000313" key="5">
    <source>
        <dbReference type="Proteomes" id="UP001174136"/>
    </source>
</evidence>
<feature type="compositionally biased region" description="Polar residues" evidence="2">
    <location>
        <begin position="93"/>
        <end position="103"/>
    </location>
</feature>
<keyword evidence="1" id="KW-0344">Guanine-nucleotide releasing factor</keyword>
<dbReference type="AlphaFoldDB" id="A0AA47NDD8"/>
<name>A0AA47NDD8_MERPO</name>
<accession>A0AA47NDD8</accession>
<dbReference type="PANTHER" id="PTHR14247:SF6">
    <property type="entry name" value="SH2 DOMAIN-CONTAINING PROTEIN 3C"/>
    <property type="match status" value="1"/>
</dbReference>
<dbReference type="InterPro" id="IPR001895">
    <property type="entry name" value="RASGEF_cat_dom"/>
</dbReference>